<dbReference type="Pfam" id="PF00400">
    <property type="entry name" value="WD40"/>
    <property type="match status" value="2"/>
</dbReference>
<name>A0A5J4VAL0_9EUKA</name>
<dbReference type="InterPro" id="IPR015943">
    <property type="entry name" value="WD40/YVTN_repeat-like_dom_sf"/>
</dbReference>
<comment type="caution">
    <text evidence="1">The sequence shown here is derived from an EMBL/GenBank/DDBJ whole genome shotgun (WGS) entry which is preliminary data.</text>
</comment>
<proteinExistence type="predicted"/>
<evidence type="ECO:0000313" key="2">
    <source>
        <dbReference type="Proteomes" id="UP000324800"/>
    </source>
</evidence>
<organism evidence="1 2">
    <name type="scientific">Streblomastix strix</name>
    <dbReference type="NCBI Taxonomy" id="222440"/>
    <lineage>
        <taxon>Eukaryota</taxon>
        <taxon>Metamonada</taxon>
        <taxon>Preaxostyla</taxon>
        <taxon>Oxymonadida</taxon>
        <taxon>Streblomastigidae</taxon>
        <taxon>Streblomastix</taxon>
    </lineage>
</organism>
<dbReference type="AlphaFoldDB" id="A0A5J4VAL0"/>
<gene>
    <name evidence="1" type="ORF">EZS28_024992</name>
</gene>
<dbReference type="SUPFAM" id="SSF50978">
    <property type="entry name" value="WD40 repeat-like"/>
    <property type="match status" value="1"/>
</dbReference>
<dbReference type="InterPro" id="IPR036322">
    <property type="entry name" value="WD40_repeat_dom_sf"/>
</dbReference>
<protein>
    <submittedName>
        <fullName evidence="1">Uncharacterized protein</fullName>
    </submittedName>
</protein>
<accession>A0A5J4VAL0</accession>
<dbReference type="Proteomes" id="UP000324800">
    <property type="component" value="Unassembled WGS sequence"/>
</dbReference>
<sequence length="99" mass="10982">MWRDDLRLQLASPNIYTCATYLQHDRLIAAGSSDGRVLIYDLRMGNKSQVQILGELNTRSFHSKVCDETIIKIAAHPQHPILVTAGADGNIKVFSSLTT</sequence>
<dbReference type="SMART" id="SM00320">
    <property type="entry name" value="WD40"/>
    <property type="match status" value="2"/>
</dbReference>
<dbReference type="OrthoDB" id="361494at2759"/>
<evidence type="ECO:0000313" key="1">
    <source>
        <dbReference type="EMBL" id="KAA6379482.1"/>
    </source>
</evidence>
<dbReference type="Gene3D" id="2.130.10.10">
    <property type="entry name" value="YVTN repeat-like/Quinoprotein amine dehydrogenase"/>
    <property type="match status" value="1"/>
</dbReference>
<dbReference type="InterPro" id="IPR001680">
    <property type="entry name" value="WD40_rpt"/>
</dbReference>
<reference evidence="1 2" key="1">
    <citation type="submission" date="2019-03" db="EMBL/GenBank/DDBJ databases">
        <title>Single cell metagenomics reveals metabolic interactions within the superorganism composed of flagellate Streblomastix strix and complex community of Bacteroidetes bacteria on its surface.</title>
        <authorList>
            <person name="Treitli S.C."/>
            <person name="Kolisko M."/>
            <person name="Husnik F."/>
            <person name="Keeling P."/>
            <person name="Hampl V."/>
        </authorList>
    </citation>
    <scope>NUCLEOTIDE SEQUENCE [LARGE SCALE GENOMIC DNA]</scope>
    <source>
        <strain evidence="1">ST1C</strain>
    </source>
</reference>
<dbReference type="EMBL" id="SNRW01008467">
    <property type="protein sequence ID" value="KAA6379482.1"/>
    <property type="molecule type" value="Genomic_DNA"/>
</dbReference>